<reference evidence="1" key="2">
    <citation type="journal article" date="2015" name="Data Brief">
        <title>Shoot transcriptome of the giant reed, Arundo donax.</title>
        <authorList>
            <person name="Barrero R.A."/>
            <person name="Guerrero F.D."/>
            <person name="Moolhuijzen P."/>
            <person name="Goolsby J.A."/>
            <person name="Tidwell J."/>
            <person name="Bellgard S.E."/>
            <person name="Bellgard M.I."/>
        </authorList>
    </citation>
    <scope>NUCLEOTIDE SEQUENCE</scope>
    <source>
        <tissue evidence="1">Shoot tissue taken approximately 20 cm above the soil surface</tissue>
    </source>
</reference>
<accession>A0A0A8YQ74</accession>
<name>A0A0A8YQ74_ARUDO</name>
<reference evidence="1" key="1">
    <citation type="submission" date="2014-09" db="EMBL/GenBank/DDBJ databases">
        <authorList>
            <person name="Magalhaes I.L.F."/>
            <person name="Oliveira U."/>
            <person name="Santos F.R."/>
            <person name="Vidigal T.H.D.A."/>
            <person name="Brescovit A.D."/>
            <person name="Santos A.J."/>
        </authorList>
    </citation>
    <scope>NUCLEOTIDE SEQUENCE</scope>
    <source>
        <tissue evidence="1">Shoot tissue taken approximately 20 cm above the soil surface</tissue>
    </source>
</reference>
<dbReference type="EMBL" id="GBRH01269952">
    <property type="protein sequence ID" value="JAD27943.1"/>
    <property type="molecule type" value="Transcribed_RNA"/>
</dbReference>
<protein>
    <submittedName>
        <fullName evidence="1">Uncharacterized protein</fullName>
    </submittedName>
</protein>
<evidence type="ECO:0000313" key="1">
    <source>
        <dbReference type="EMBL" id="JAD27943.1"/>
    </source>
</evidence>
<sequence>MISHHFEYNYYFFPK</sequence>
<organism evidence="1">
    <name type="scientific">Arundo donax</name>
    <name type="common">Giant reed</name>
    <name type="synonym">Donax arundinaceus</name>
    <dbReference type="NCBI Taxonomy" id="35708"/>
    <lineage>
        <taxon>Eukaryota</taxon>
        <taxon>Viridiplantae</taxon>
        <taxon>Streptophyta</taxon>
        <taxon>Embryophyta</taxon>
        <taxon>Tracheophyta</taxon>
        <taxon>Spermatophyta</taxon>
        <taxon>Magnoliopsida</taxon>
        <taxon>Liliopsida</taxon>
        <taxon>Poales</taxon>
        <taxon>Poaceae</taxon>
        <taxon>PACMAD clade</taxon>
        <taxon>Arundinoideae</taxon>
        <taxon>Arundineae</taxon>
        <taxon>Arundo</taxon>
    </lineage>
</organism>
<proteinExistence type="predicted"/>